<dbReference type="EMBL" id="NAJP01000005">
    <property type="protein sequence ID" value="TKA47782.1"/>
    <property type="molecule type" value="Genomic_DNA"/>
</dbReference>
<dbReference type="STRING" id="329885.A0A4U0VGC6"/>
<keyword evidence="6" id="KW-0805">Transcription regulation</keyword>
<dbReference type="Pfam" id="PF11781">
    <property type="entry name" value="Zn_ribbon_RRN7"/>
    <property type="match status" value="1"/>
</dbReference>
<evidence type="ECO:0000259" key="11">
    <source>
        <dbReference type="Pfam" id="PF11781"/>
    </source>
</evidence>
<evidence type="ECO:0000256" key="7">
    <source>
        <dbReference type="ARBA" id="ARBA00023125"/>
    </source>
</evidence>
<dbReference type="OrthoDB" id="428577at2759"/>
<dbReference type="GO" id="GO:0008270">
    <property type="term" value="F:zinc ion binding"/>
    <property type="evidence" value="ECO:0007669"/>
    <property type="project" value="UniProtKB-KW"/>
</dbReference>
<dbReference type="Proteomes" id="UP000310066">
    <property type="component" value="Unassembled WGS sequence"/>
</dbReference>
<dbReference type="Pfam" id="PF20645">
    <property type="entry name" value="Rrn7_cyclin_C"/>
    <property type="match status" value="1"/>
</dbReference>
<comment type="caution">
    <text evidence="14">The sequence shown here is derived from an EMBL/GenBank/DDBJ whole genome shotgun (WGS) entry which is preliminary data.</text>
</comment>
<reference evidence="14 15" key="1">
    <citation type="submission" date="2017-03" db="EMBL/GenBank/DDBJ databases">
        <title>Genomes of endolithic fungi from Antarctica.</title>
        <authorList>
            <person name="Coleine C."/>
            <person name="Masonjones S."/>
            <person name="Stajich J.E."/>
        </authorList>
    </citation>
    <scope>NUCLEOTIDE SEQUENCE [LARGE SCALE GENOMIC DNA]</scope>
    <source>
        <strain evidence="14 15">CCFEE 5311</strain>
    </source>
</reference>
<keyword evidence="4" id="KW-0863">Zinc-finger</keyword>
<evidence type="ECO:0000259" key="13">
    <source>
        <dbReference type="Pfam" id="PF20645"/>
    </source>
</evidence>
<evidence type="ECO:0000313" key="14">
    <source>
        <dbReference type="EMBL" id="TKA47782.1"/>
    </source>
</evidence>
<evidence type="ECO:0000256" key="2">
    <source>
        <dbReference type="ARBA" id="ARBA00006899"/>
    </source>
</evidence>
<evidence type="ECO:0000259" key="12">
    <source>
        <dbReference type="Pfam" id="PF20644"/>
    </source>
</evidence>
<sequence>MSSARNKRPERCGHEDCGSRRFHVGDDGFTYCDRGHQQSERGTIVAEDTGEYVIAGRKARRRDPSAETTTSRVSGLSGPRAFEHYLLAVQLILRKQLKWLIETKKLPEELEALVRDLWALRLQRLRTRVSYDSDTETDTQSHFFSSQSEGEASASDESARSRKHRGKKIDGTPNLLDTLALCYIGALLLREPVLVADLHRWASDGELPYYHASNNAPLSMRERLPAVYQELLEPKLLGKPEKLQDHVLGLMTSFNTEFGMAVPPINHPLILYRWMKAMALPIETFAATSRLARLLDITFAFTLHAKPGTKTHMLQYPEPRLMAILIVSTKLLFPFDDIERATSSANAMGALVMEWSLWAELQVSQLTDGKASSPLSYAKALEFSQTDVLGAAEHQLDQYMDWCEQNVASEDIRERGKAGRDADFRRILFGMFPVREAGALEHEHPSGSRTHEDVENEKLQAVQAALRIRSVVQRPPKGQARASGIGSLYRRIRHAEELEGPAKVFYQRAAELAGLSLEAMVVAVFQVERRMQKLEEKARRGVED</sequence>
<feature type="compositionally biased region" description="Low complexity" evidence="10">
    <location>
        <begin position="145"/>
        <end position="156"/>
    </location>
</feature>
<keyword evidence="9" id="KW-0539">Nucleus</keyword>
<comment type="subcellular location">
    <subcellularLocation>
        <location evidence="1">Nucleus</location>
        <location evidence="1">Nucleolus</location>
    </subcellularLocation>
</comment>
<dbReference type="GO" id="GO:0042790">
    <property type="term" value="P:nucleolar large rRNA transcription by RNA polymerase I"/>
    <property type="evidence" value="ECO:0007669"/>
    <property type="project" value="TreeGrafter"/>
</dbReference>
<gene>
    <name evidence="14" type="ORF">B0A54_02156</name>
</gene>
<evidence type="ECO:0000256" key="10">
    <source>
        <dbReference type="SAM" id="MobiDB-lite"/>
    </source>
</evidence>
<protein>
    <submittedName>
        <fullName evidence="14">Uncharacterized protein</fullName>
    </submittedName>
</protein>
<dbReference type="InterPro" id="IPR021752">
    <property type="entry name" value="TF_Rrn7_Zf"/>
</dbReference>
<evidence type="ECO:0000256" key="3">
    <source>
        <dbReference type="ARBA" id="ARBA00022723"/>
    </source>
</evidence>
<dbReference type="PANTHER" id="PTHR31576:SF2">
    <property type="entry name" value="TATA BOX-BINDING PROTEIN-ASSOCIATED FACTOR RNA POLYMERASE I SUBUNIT B"/>
    <property type="match status" value="1"/>
</dbReference>
<evidence type="ECO:0000256" key="8">
    <source>
        <dbReference type="ARBA" id="ARBA00023163"/>
    </source>
</evidence>
<evidence type="ECO:0000256" key="5">
    <source>
        <dbReference type="ARBA" id="ARBA00022833"/>
    </source>
</evidence>
<dbReference type="GO" id="GO:0070860">
    <property type="term" value="C:RNA polymerase I core factor complex"/>
    <property type="evidence" value="ECO:0007669"/>
    <property type="project" value="InterPro"/>
</dbReference>
<feature type="domain" description="Rrn7/TAF1B C-terminal cyclin" evidence="13">
    <location>
        <begin position="241"/>
        <end position="406"/>
    </location>
</feature>
<dbReference type="InterPro" id="IPR033599">
    <property type="entry name" value="TAF1B/Rrn7"/>
</dbReference>
<dbReference type="GO" id="GO:0001164">
    <property type="term" value="F:RNA polymerase I core promoter sequence-specific DNA binding"/>
    <property type="evidence" value="ECO:0007669"/>
    <property type="project" value="InterPro"/>
</dbReference>
<proteinExistence type="inferred from homology"/>
<dbReference type="InterPro" id="IPR048538">
    <property type="entry name" value="Rrn7_cyclin_C"/>
</dbReference>
<dbReference type="InterPro" id="IPR048540">
    <property type="entry name" value="Rrn7_cyclin_N"/>
</dbReference>
<feature type="region of interest" description="Disordered" evidence="10">
    <location>
        <begin position="131"/>
        <end position="167"/>
    </location>
</feature>
<evidence type="ECO:0000313" key="15">
    <source>
        <dbReference type="Proteomes" id="UP000310066"/>
    </source>
</evidence>
<dbReference type="PANTHER" id="PTHR31576">
    <property type="entry name" value="TATA BOX-BINDING PROTEIN-ASSOCIATED FACTOR RNA POLYMERASE I SUBUNIT B"/>
    <property type="match status" value="1"/>
</dbReference>
<keyword evidence="5" id="KW-0862">Zinc</keyword>
<accession>A0A4U0VGC6</accession>
<keyword evidence="8" id="KW-0804">Transcription</keyword>
<dbReference type="Pfam" id="PF20644">
    <property type="entry name" value="Rrn7_cyclin_N"/>
    <property type="match status" value="1"/>
</dbReference>
<keyword evidence="3" id="KW-0479">Metal-binding</keyword>
<evidence type="ECO:0000256" key="1">
    <source>
        <dbReference type="ARBA" id="ARBA00004604"/>
    </source>
</evidence>
<keyword evidence="7" id="KW-0238">DNA-binding</keyword>
<evidence type="ECO:0000256" key="4">
    <source>
        <dbReference type="ARBA" id="ARBA00022771"/>
    </source>
</evidence>
<evidence type="ECO:0000256" key="6">
    <source>
        <dbReference type="ARBA" id="ARBA00023015"/>
    </source>
</evidence>
<feature type="domain" description="Rrn7/TAF1B N-terminal cyclin" evidence="12">
    <location>
        <begin position="89"/>
        <end position="217"/>
    </location>
</feature>
<organism evidence="14 15">
    <name type="scientific">Friedmanniomyces endolithicus</name>
    <dbReference type="NCBI Taxonomy" id="329885"/>
    <lineage>
        <taxon>Eukaryota</taxon>
        <taxon>Fungi</taxon>
        <taxon>Dikarya</taxon>
        <taxon>Ascomycota</taxon>
        <taxon>Pezizomycotina</taxon>
        <taxon>Dothideomycetes</taxon>
        <taxon>Dothideomycetidae</taxon>
        <taxon>Mycosphaerellales</taxon>
        <taxon>Teratosphaeriaceae</taxon>
        <taxon>Friedmanniomyces</taxon>
    </lineage>
</organism>
<dbReference type="AlphaFoldDB" id="A0A4U0VGC6"/>
<comment type="similarity">
    <text evidence="2">Belongs to the RRN7/TAF1B family.</text>
</comment>
<feature type="domain" description="RRN7-type" evidence="11">
    <location>
        <begin position="12"/>
        <end position="40"/>
    </location>
</feature>
<evidence type="ECO:0000256" key="9">
    <source>
        <dbReference type="ARBA" id="ARBA00023242"/>
    </source>
</evidence>
<name>A0A4U0VGC6_9PEZI</name>